<dbReference type="PANTHER" id="PTHR34203:SF15">
    <property type="entry name" value="SLL1173 PROTEIN"/>
    <property type="match status" value="1"/>
</dbReference>
<dbReference type="Proteomes" id="UP000094741">
    <property type="component" value="Unassembled WGS sequence"/>
</dbReference>
<gene>
    <name evidence="2" type="ORF">A1QO_10620</name>
</gene>
<dbReference type="SUPFAM" id="SSF53335">
    <property type="entry name" value="S-adenosyl-L-methionine-dependent methyltransferases"/>
    <property type="match status" value="1"/>
</dbReference>
<dbReference type="eggNOG" id="COG1086">
    <property type="taxonomic scope" value="Bacteria"/>
</dbReference>
<dbReference type="NCBIfam" id="TIGR01444">
    <property type="entry name" value="fkbM_fam"/>
    <property type="match status" value="1"/>
</dbReference>
<dbReference type="EMBL" id="AJYQ02000107">
    <property type="protein sequence ID" value="OEE33126.1"/>
    <property type="molecule type" value="Genomic_DNA"/>
</dbReference>
<dbReference type="Pfam" id="PF05050">
    <property type="entry name" value="Methyltransf_21"/>
    <property type="match status" value="1"/>
</dbReference>
<dbReference type="InterPro" id="IPR029063">
    <property type="entry name" value="SAM-dependent_MTases_sf"/>
</dbReference>
<comment type="caution">
    <text evidence="2">The sequence shown here is derived from an EMBL/GenBank/DDBJ whole genome shotgun (WGS) entry which is preliminary data.</text>
</comment>
<dbReference type="InterPro" id="IPR052514">
    <property type="entry name" value="SAM-dependent_MTase"/>
</dbReference>
<evidence type="ECO:0000259" key="1">
    <source>
        <dbReference type="Pfam" id="PF05050"/>
    </source>
</evidence>
<dbReference type="AlphaFoldDB" id="A0A1E5BDE9"/>
<reference evidence="2 3" key="1">
    <citation type="journal article" date="2012" name="Science">
        <title>Ecological populations of bacteria act as socially cohesive units of antibiotic production and resistance.</title>
        <authorList>
            <person name="Cordero O.X."/>
            <person name="Wildschutte H."/>
            <person name="Kirkup B."/>
            <person name="Proehl S."/>
            <person name="Ngo L."/>
            <person name="Hussain F."/>
            <person name="Le Roux F."/>
            <person name="Mincer T."/>
            <person name="Polz M.F."/>
        </authorList>
    </citation>
    <scope>NUCLEOTIDE SEQUENCE [LARGE SCALE GENOMIC DNA]</scope>
    <source>
        <strain evidence="2 3">ZF-129</strain>
    </source>
</reference>
<dbReference type="PANTHER" id="PTHR34203">
    <property type="entry name" value="METHYLTRANSFERASE, FKBM FAMILY PROTEIN"/>
    <property type="match status" value="1"/>
</dbReference>
<accession>A0A1E5BDE9</accession>
<dbReference type="Gene3D" id="3.40.50.150">
    <property type="entry name" value="Vaccinia Virus protein VP39"/>
    <property type="match status" value="1"/>
</dbReference>
<evidence type="ECO:0000313" key="2">
    <source>
        <dbReference type="EMBL" id="OEE33126.1"/>
    </source>
</evidence>
<proteinExistence type="predicted"/>
<dbReference type="OrthoDB" id="5329963at2"/>
<protein>
    <recommendedName>
        <fullName evidence="1">Methyltransferase FkbM domain-containing protein</fullName>
    </recommendedName>
</protein>
<dbReference type="STRING" id="1187848.A1QO_10620"/>
<evidence type="ECO:0000313" key="3">
    <source>
        <dbReference type="Proteomes" id="UP000094741"/>
    </source>
</evidence>
<name>A0A1E5BDE9_9VIBR</name>
<dbReference type="InterPro" id="IPR006342">
    <property type="entry name" value="FkbM_mtfrase"/>
</dbReference>
<feature type="domain" description="Methyltransferase FkbM" evidence="1">
    <location>
        <begin position="194"/>
        <end position="356"/>
    </location>
</feature>
<organism evidence="2 3">
    <name type="scientific">Vibrio genomosp. F10 str. ZF-129</name>
    <dbReference type="NCBI Taxonomy" id="1187848"/>
    <lineage>
        <taxon>Bacteria</taxon>
        <taxon>Pseudomonadati</taxon>
        <taxon>Pseudomonadota</taxon>
        <taxon>Gammaproteobacteria</taxon>
        <taxon>Vibrionales</taxon>
        <taxon>Vibrionaceae</taxon>
        <taxon>Vibrio</taxon>
    </lineage>
</organism>
<dbReference type="RefSeq" id="WP_017040675.1">
    <property type="nucleotide sequence ID" value="NZ_AJYQ02000107.1"/>
</dbReference>
<sequence length="376" mass="43268">MSFINKVENNGNNQQELILLLKSDSKKNGIYGAGVYSYVLIKYFKALNIDIEYFFVDREYITESHYQGLKVLPVEDYADNIASDYNIVIGMTNYPRAIDRLRDLGINTPFVIDVPDFLNVPSEFMDYKFVEDNKSSFEKAYQIFDDNVSQDTYLAAINSKINTDLSFIEPLVELDHLYFSKKIFEFTNNEVLLDVGGFDGDSIRDFCSIVGDKYEQIISMEPFDSNFNKLQETVSNLNLANVNLLKIGAWKEKCTLSFMPTEENIDNKISVHSDSNIEIQVDTIDSVMESIQPSKISFIKMDINGAEYEAILGSKKTINTYRPKLAIKLHVKEDFIRIPILLKEIAPDIKLSLRQRNYMSMMLVLYGEFIEGRKRD</sequence>